<dbReference type="InterPro" id="IPR024973">
    <property type="entry name" value="ESPR"/>
</dbReference>
<name>A0AA46NTS6_9GAMM</name>
<protein>
    <submittedName>
        <fullName evidence="3">ESPR domain-containing protein</fullName>
    </submittedName>
</protein>
<reference evidence="3" key="1">
    <citation type="journal article" date="2022" name="J Glob Antimicrob Resist">
        <title>Comparative analysis of IMP-4- and OXA-58-containing plasmids of three carbapenemase-producing Acinetobacter ursingii strains in the Netherlands.</title>
        <authorList>
            <person name="Hendrickx A.P.A."/>
            <person name="Schade R.P."/>
            <person name="Landman F."/>
            <person name="Bosch T."/>
            <person name="Schouls L.M."/>
            <person name="van Dijk K."/>
        </authorList>
    </citation>
    <scope>NUCLEOTIDE SEQUENCE</scope>
    <source>
        <strain evidence="2">RIVM_C010559</strain>
        <strain evidence="3">RIVM_C010761</strain>
    </source>
</reference>
<evidence type="ECO:0000313" key="3">
    <source>
        <dbReference type="EMBL" id="UYF74619.1"/>
    </source>
</evidence>
<dbReference type="AlphaFoldDB" id="A0AA46NTS6"/>
<feature type="domain" description="ESPR" evidence="1">
    <location>
        <begin position="1"/>
        <end position="46"/>
    </location>
</feature>
<dbReference type="Proteomes" id="UP001164081">
    <property type="component" value="Chromosome"/>
</dbReference>
<gene>
    <name evidence="3" type="ORF">LSO58_12330</name>
    <name evidence="2" type="ORF">LSO60_04645</name>
</gene>
<dbReference type="EMBL" id="CP089044">
    <property type="protein sequence ID" value="UYF74619.1"/>
    <property type="molecule type" value="Genomic_DNA"/>
</dbReference>
<evidence type="ECO:0000313" key="2">
    <source>
        <dbReference type="EMBL" id="UYF72565.1"/>
    </source>
</evidence>
<dbReference type="Proteomes" id="UP001164064">
    <property type="component" value="Chromosome"/>
</dbReference>
<dbReference type="Pfam" id="PF13018">
    <property type="entry name" value="ESPR"/>
    <property type="match status" value="1"/>
</dbReference>
<organism evidence="3 4">
    <name type="scientific">Acinetobacter ursingii</name>
    <dbReference type="NCBI Taxonomy" id="108980"/>
    <lineage>
        <taxon>Bacteria</taxon>
        <taxon>Pseudomonadati</taxon>
        <taxon>Pseudomonadota</taxon>
        <taxon>Gammaproteobacteria</taxon>
        <taxon>Moraxellales</taxon>
        <taxon>Moraxellaceae</taxon>
        <taxon>Acinetobacter</taxon>
    </lineage>
</organism>
<evidence type="ECO:0000313" key="4">
    <source>
        <dbReference type="Proteomes" id="UP001164081"/>
    </source>
</evidence>
<dbReference type="EMBL" id="CP089051">
    <property type="protein sequence ID" value="UYF72565.1"/>
    <property type="molecule type" value="Genomic_DNA"/>
</dbReference>
<proteinExistence type="predicted"/>
<accession>A0AA46NTS6</accession>
<sequence>MNKVYRVIWNASLGAWVAVSELAKSKGKSKTVKKIAGSVVVATAAIITVSAHSQDINEDLNVTGKITATGTITGSDVTTDSGASLNDLNSKVNNTTTGLASKASQTDLDNLTTTVNGKASQTDFNNLNNQVNNATTGLAT</sequence>
<evidence type="ECO:0000259" key="1">
    <source>
        <dbReference type="Pfam" id="PF13018"/>
    </source>
</evidence>